<dbReference type="SUPFAM" id="SSF52335">
    <property type="entry name" value="Methylglyoxal synthase-like"/>
    <property type="match status" value="1"/>
</dbReference>
<dbReference type="InterPro" id="IPR036914">
    <property type="entry name" value="MGS-like_dom_sf"/>
</dbReference>
<comment type="catalytic activity">
    <reaction evidence="8 10">
        <text>(6R)-10-formyltetrahydrofolate + 5-amino-1-(5-phospho-beta-D-ribosyl)imidazole-4-carboxamide = 5-formamido-1-(5-phospho-D-ribosyl)imidazole-4-carboxamide + (6S)-5,6,7,8-tetrahydrofolate</text>
        <dbReference type="Rhea" id="RHEA:22192"/>
        <dbReference type="ChEBI" id="CHEBI:57453"/>
        <dbReference type="ChEBI" id="CHEBI:58467"/>
        <dbReference type="ChEBI" id="CHEBI:58475"/>
        <dbReference type="ChEBI" id="CHEBI:195366"/>
        <dbReference type="EC" id="2.1.2.3"/>
    </reaction>
</comment>
<dbReference type="PIRSF" id="PIRSF000414">
    <property type="entry name" value="AICARFT_IMPCHas"/>
    <property type="match status" value="1"/>
</dbReference>
<evidence type="ECO:0000256" key="10">
    <source>
        <dbReference type="HAMAP-Rule" id="MF_00139"/>
    </source>
</evidence>
<name>A0A6I5KTI0_9FLAO</name>
<dbReference type="EC" id="2.1.2.3" evidence="10"/>
<dbReference type="AlphaFoldDB" id="A0A6I5KTI0"/>
<comment type="pathway">
    <text evidence="1 10">Purine metabolism; IMP biosynthesis via de novo pathway; IMP from 5-formamido-1-(5-phospho-D-ribosyl)imidazole-4-carboxamide: step 1/1.</text>
</comment>
<evidence type="ECO:0000256" key="6">
    <source>
        <dbReference type="ARBA" id="ARBA00022801"/>
    </source>
</evidence>
<evidence type="ECO:0000313" key="13">
    <source>
        <dbReference type="Proteomes" id="UP000468707"/>
    </source>
</evidence>
<comment type="caution">
    <text evidence="12">The sequence shown here is derived from an EMBL/GenBank/DDBJ whole genome shotgun (WGS) entry which is preliminary data.</text>
</comment>
<dbReference type="FunFam" id="3.40.140.20:FF:000005">
    <property type="entry name" value="Bifunctional purine biosynthesis protein PurH"/>
    <property type="match status" value="1"/>
</dbReference>
<dbReference type="FunFam" id="3.40.50.1380:FF:000001">
    <property type="entry name" value="Bifunctional purine biosynthesis protein PurH"/>
    <property type="match status" value="1"/>
</dbReference>
<keyword evidence="13" id="KW-1185">Reference proteome</keyword>
<comment type="catalytic activity">
    <reaction evidence="9 10">
        <text>IMP + H2O = 5-formamido-1-(5-phospho-D-ribosyl)imidazole-4-carboxamide</text>
        <dbReference type="Rhea" id="RHEA:18445"/>
        <dbReference type="ChEBI" id="CHEBI:15377"/>
        <dbReference type="ChEBI" id="CHEBI:58053"/>
        <dbReference type="ChEBI" id="CHEBI:58467"/>
        <dbReference type="EC" id="3.5.4.10"/>
    </reaction>
</comment>
<proteinExistence type="inferred from homology"/>
<evidence type="ECO:0000313" key="12">
    <source>
        <dbReference type="EMBL" id="NDV44244.1"/>
    </source>
</evidence>
<keyword evidence="5 10" id="KW-0658">Purine biosynthesis</keyword>
<dbReference type="PANTHER" id="PTHR11692">
    <property type="entry name" value="BIFUNCTIONAL PURINE BIOSYNTHESIS PROTEIN PURH"/>
    <property type="match status" value="1"/>
</dbReference>
<dbReference type="CDD" id="cd01421">
    <property type="entry name" value="IMPCH"/>
    <property type="match status" value="1"/>
</dbReference>
<dbReference type="EMBL" id="JAAAMI010000006">
    <property type="protein sequence ID" value="NDV44244.1"/>
    <property type="molecule type" value="Genomic_DNA"/>
</dbReference>
<evidence type="ECO:0000256" key="1">
    <source>
        <dbReference type="ARBA" id="ARBA00004844"/>
    </source>
</evidence>
<accession>A0A6I5KTI0</accession>
<protein>
    <recommendedName>
        <fullName evidence="10">Bifunctional purine biosynthesis protein PurH</fullName>
    </recommendedName>
    <domain>
        <recommendedName>
            <fullName evidence="10">Phosphoribosylaminoimidazolecarboxamide formyltransferase</fullName>
            <ecNumber evidence="10">2.1.2.3</ecNumber>
        </recommendedName>
        <alternativeName>
            <fullName evidence="10">AICAR transformylase</fullName>
        </alternativeName>
    </domain>
    <domain>
        <recommendedName>
            <fullName evidence="10">IMP cyclohydrolase</fullName>
            <ecNumber evidence="10">3.5.4.10</ecNumber>
        </recommendedName>
        <alternativeName>
            <fullName evidence="10">ATIC</fullName>
        </alternativeName>
        <alternativeName>
            <fullName evidence="10">IMP synthase</fullName>
        </alternativeName>
        <alternativeName>
            <fullName evidence="10">Inosinicase</fullName>
        </alternativeName>
    </domain>
</protein>
<comment type="pathway">
    <text evidence="2 10">Purine metabolism; IMP biosynthesis via de novo pathway; 5-formamido-1-(5-phospho-D-ribosyl)imidazole-4-carboxamide from 5-amino-1-(5-phospho-D-ribosyl)imidazole-4-carboxamide (10-formyl THF route): step 1/1.</text>
</comment>
<dbReference type="Gene3D" id="3.40.140.20">
    <property type="match status" value="2"/>
</dbReference>
<dbReference type="Pfam" id="PF01808">
    <property type="entry name" value="AICARFT_IMPCHas"/>
    <property type="match status" value="1"/>
</dbReference>
<dbReference type="InterPro" id="IPR002695">
    <property type="entry name" value="PurH-like"/>
</dbReference>
<gene>
    <name evidence="10 12" type="primary">purH</name>
    <name evidence="12" type="ORF">GTK07_12995</name>
</gene>
<keyword evidence="7 10" id="KW-0511">Multifunctional enzyme</keyword>
<dbReference type="SMART" id="SM00851">
    <property type="entry name" value="MGS"/>
    <property type="match status" value="1"/>
</dbReference>
<feature type="domain" description="MGS-like" evidence="11">
    <location>
        <begin position="1"/>
        <end position="148"/>
    </location>
</feature>
<dbReference type="InterPro" id="IPR016193">
    <property type="entry name" value="Cytidine_deaminase-like"/>
</dbReference>
<keyword evidence="6 10" id="KW-0378">Hydrolase</keyword>
<evidence type="ECO:0000256" key="8">
    <source>
        <dbReference type="ARBA" id="ARBA00050488"/>
    </source>
</evidence>
<dbReference type="RefSeq" id="WP_163635680.1">
    <property type="nucleotide sequence ID" value="NZ_JAAAMI010000006.1"/>
</dbReference>
<evidence type="ECO:0000256" key="3">
    <source>
        <dbReference type="ARBA" id="ARBA00007667"/>
    </source>
</evidence>
<evidence type="ECO:0000256" key="5">
    <source>
        <dbReference type="ARBA" id="ARBA00022755"/>
    </source>
</evidence>
<organism evidence="12 13">
    <name type="scientific">Flagellimonas sediminis</name>
    <dbReference type="NCBI Taxonomy" id="2696468"/>
    <lineage>
        <taxon>Bacteria</taxon>
        <taxon>Pseudomonadati</taxon>
        <taxon>Bacteroidota</taxon>
        <taxon>Flavobacteriia</taxon>
        <taxon>Flavobacteriales</taxon>
        <taxon>Flavobacteriaceae</taxon>
        <taxon>Flagellimonas</taxon>
    </lineage>
</organism>
<dbReference type="HAMAP" id="MF_00139">
    <property type="entry name" value="PurH"/>
    <property type="match status" value="1"/>
</dbReference>
<evidence type="ECO:0000259" key="11">
    <source>
        <dbReference type="PROSITE" id="PS51855"/>
    </source>
</evidence>
<dbReference type="GO" id="GO:0005829">
    <property type="term" value="C:cytosol"/>
    <property type="evidence" value="ECO:0007669"/>
    <property type="project" value="TreeGrafter"/>
</dbReference>
<evidence type="ECO:0000256" key="4">
    <source>
        <dbReference type="ARBA" id="ARBA00022679"/>
    </source>
</evidence>
<dbReference type="NCBIfam" id="TIGR00355">
    <property type="entry name" value="purH"/>
    <property type="match status" value="1"/>
</dbReference>
<dbReference type="GO" id="GO:0006189">
    <property type="term" value="P:'de novo' IMP biosynthetic process"/>
    <property type="evidence" value="ECO:0007669"/>
    <property type="project" value="UniProtKB-UniRule"/>
</dbReference>
<dbReference type="GO" id="GO:0003937">
    <property type="term" value="F:IMP cyclohydrolase activity"/>
    <property type="evidence" value="ECO:0007669"/>
    <property type="project" value="UniProtKB-UniRule"/>
</dbReference>
<dbReference type="EC" id="3.5.4.10" evidence="10"/>
<dbReference type="GO" id="GO:0004643">
    <property type="term" value="F:phosphoribosylaminoimidazolecarboxamide formyltransferase activity"/>
    <property type="evidence" value="ECO:0007669"/>
    <property type="project" value="UniProtKB-UniRule"/>
</dbReference>
<comment type="similarity">
    <text evidence="3 10">Belongs to the PurH family.</text>
</comment>
<dbReference type="PROSITE" id="PS51855">
    <property type="entry name" value="MGS"/>
    <property type="match status" value="1"/>
</dbReference>
<evidence type="ECO:0000256" key="9">
    <source>
        <dbReference type="ARBA" id="ARBA00050687"/>
    </source>
</evidence>
<dbReference type="Proteomes" id="UP000468707">
    <property type="component" value="Unassembled WGS sequence"/>
</dbReference>
<dbReference type="InterPro" id="IPR011607">
    <property type="entry name" value="MGS-like_dom"/>
</dbReference>
<dbReference type="InterPro" id="IPR024051">
    <property type="entry name" value="AICAR_Tfase_dup_dom_sf"/>
</dbReference>
<sequence length="509" mass="55998">MTAKKASAALISVFHKDGLEPIVKKLDQLGVTLYSTGGTETFIRDLGIDVVPVEDVTSYPSILGGRVKTLHPKVFGGILNRQDNESDVAQMKEFDIPQLDIVIVDLYPFERTVASGASEQDIIEKIDIGGISLIRAAAKNFKDVLCVSSMEDYAEFLEIISKGNGITTLEERRRFATKAFNVSSHYDTAIFNYFNKDQEEAVLKISETKGQILRYGENPHQKGYFFGDFDAMFTKLHGKELSYNNLLDVDAAVNLIGEFKHDDPTFAILKHNNACGLATRSTIKQAYVDALAGDPVSAFGGILISNVEIDKATAEEIHDLFCEVVIAPSYSDEALEILKGKKNRIILVQNEIELPETLVRTCLNGVLVQEKDSKTDTKEDLTPVTDKKPTTEEIEDLLFASKLCKHTKSNTIVLAKNKQLCASGTGQTSRVDALNQAIQKAQSFNFDLNGAVMASDAFFPFPDCVEIADKAGIKSVIQPGGSIKDQLSIDYCNENGMAMVMTGTRHFKH</sequence>
<dbReference type="Gene3D" id="3.40.50.1380">
    <property type="entry name" value="Methylglyoxal synthase-like domain"/>
    <property type="match status" value="1"/>
</dbReference>
<dbReference type="FunFam" id="3.40.140.20:FF:000001">
    <property type="entry name" value="Bifunctional purine biosynthesis protein PurH"/>
    <property type="match status" value="1"/>
</dbReference>
<dbReference type="NCBIfam" id="NF002049">
    <property type="entry name" value="PRK00881.1"/>
    <property type="match status" value="1"/>
</dbReference>
<keyword evidence="4 10" id="KW-0808">Transferase</keyword>
<dbReference type="UniPathway" id="UPA00074">
    <property type="reaction ID" value="UER00133"/>
</dbReference>
<evidence type="ECO:0000256" key="2">
    <source>
        <dbReference type="ARBA" id="ARBA00004954"/>
    </source>
</evidence>
<dbReference type="Pfam" id="PF02142">
    <property type="entry name" value="MGS"/>
    <property type="match status" value="1"/>
</dbReference>
<reference evidence="12 13" key="1">
    <citation type="submission" date="2020-01" db="EMBL/GenBank/DDBJ databases">
        <title>Muricauda sediminis sp.nov. 40Bstr401.</title>
        <authorList>
            <person name="Xue Z."/>
            <person name="Zhu S."/>
            <person name="Ren N."/>
            <person name="Chen T."/>
            <person name="Chen X."/>
            <person name="Chen J."/>
            <person name="Yang J."/>
        </authorList>
    </citation>
    <scope>NUCLEOTIDE SEQUENCE [LARGE SCALE GENOMIC DNA]</scope>
    <source>
        <strain evidence="12 13">40Bstr401</strain>
    </source>
</reference>
<dbReference type="PANTHER" id="PTHR11692:SF0">
    <property type="entry name" value="BIFUNCTIONAL PURINE BIOSYNTHESIS PROTEIN ATIC"/>
    <property type="match status" value="1"/>
</dbReference>
<comment type="domain">
    <text evidence="10">The IMP cyclohydrolase activity resides in the N-terminal region.</text>
</comment>
<dbReference type="SUPFAM" id="SSF53927">
    <property type="entry name" value="Cytidine deaminase-like"/>
    <property type="match status" value="1"/>
</dbReference>
<evidence type="ECO:0000256" key="7">
    <source>
        <dbReference type="ARBA" id="ARBA00023268"/>
    </source>
</evidence>
<dbReference type="SMART" id="SM00798">
    <property type="entry name" value="AICARFT_IMPCHas"/>
    <property type="match status" value="1"/>
</dbReference>